<name>A0A6P8FVB9_CLUHA</name>
<organism evidence="2 3">
    <name type="scientific">Clupea harengus</name>
    <name type="common">Atlantic herring</name>
    <dbReference type="NCBI Taxonomy" id="7950"/>
    <lineage>
        <taxon>Eukaryota</taxon>
        <taxon>Metazoa</taxon>
        <taxon>Chordata</taxon>
        <taxon>Craniata</taxon>
        <taxon>Vertebrata</taxon>
        <taxon>Euteleostomi</taxon>
        <taxon>Actinopterygii</taxon>
        <taxon>Neopterygii</taxon>
        <taxon>Teleostei</taxon>
        <taxon>Clupei</taxon>
        <taxon>Clupeiformes</taxon>
        <taxon>Clupeoidei</taxon>
        <taxon>Clupeidae</taxon>
        <taxon>Clupea</taxon>
    </lineage>
</organism>
<feature type="region of interest" description="Disordered" evidence="1">
    <location>
        <begin position="82"/>
        <end position="180"/>
    </location>
</feature>
<gene>
    <name evidence="3" type="primary">LOC116222070</name>
</gene>
<reference evidence="3" key="1">
    <citation type="submission" date="2025-08" db="UniProtKB">
        <authorList>
            <consortium name="RefSeq"/>
        </authorList>
    </citation>
    <scope>IDENTIFICATION</scope>
</reference>
<proteinExistence type="predicted"/>
<dbReference type="Proteomes" id="UP000515152">
    <property type="component" value="Chromosome 10"/>
</dbReference>
<protein>
    <submittedName>
        <fullName evidence="3">Arabinogalactan protein 1-like</fullName>
    </submittedName>
</protein>
<feature type="compositionally biased region" description="Low complexity" evidence="1">
    <location>
        <begin position="120"/>
        <end position="143"/>
    </location>
</feature>
<dbReference type="AlphaFoldDB" id="A0A6P8FVB9"/>
<evidence type="ECO:0000256" key="1">
    <source>
        <dbReference type="SAM" id="MobiDB-lite"/>
    </source>
</evidence>
<evidence type="ECO:0000313" key="3">
    <source>
        <dbReference type="RefSeq" id="XP_031430659.1"/>
    </source>
</evidence>
<evidence type="ECO:0000313" key="2">
    <source>
        <dbReference type="Proteomes" id="UP000515152"/>
    </source>
</evidence>
<dbReference type="GeneID" id="116222070"/>
<dbReference type="RefSeq" id="XP_031430659.1">
    <property type="nucleotide sequence ID" value="XM_031574799.1"/>
</dbReference>
<accession>A0A6P8FVB9</accession>
<sequence>MATELFQAQGMTGGARWNYQRLVDLKQPGVILPALLDPGLIVELNSASKRVTGQDKYPALHLSDTDTGEGFGLEYQEPGCRPVPLDWGKHRTQKRDEPAALMPPSRVQAPGPAQAPGVTPPSSWTPLSGTPSPGPAPSSSWTPLSGTPSPGPAPSVGYPLSAGALLKQEMPTDDHQEPPAAVELSYALPQRSLLRSAHTGPIK</sequence>
<dbReference type="KEGG" id="char:116222070"/>
<dbReference type="OrthoDB" id="8938717at2759"/>
<keyword evidence="2" id="KW-1185">Reference proteome</keyword>